<evidence type="ECO:0008006" key="3">
    <source>
        <dbReference type="Google" id="ProtNLM"/>
    </source>
</evidence>
<organism evidence="1 2">
    <name type="scientific">Mycolicibacterium vaccae ATCC 25954</name>
    <dbReference type="NCBI Taxonomy" id="1194972"/>
    <lineage>
        <taxon>Bacteria</taxon>
        <taxon>Bacillati</taxon>
        <taxon>Actinomycetota</taxon>
        <taxon>Actinomycetes</taxon>
        <taxon>Mycobacteriales</taxon>
        <taxon>Mycobacteriaceae</taxon>
        <taxon>Mycolicibacterium</taxon>
    </lineage>
</organism>
<dbReference type="PANTHER" id="PTHR40050">
    <property type="entry name" value="INNER SPORE COAT PROTEIN H"/>
    <property type="match status" value="1"/>
</dbReference>
<comment type="caution">
    <text evidence="1">The sequence shown here is derived from an EMBL/GenBank/DDBJ whole genome shotgun (WGS) entry which is preliminary data.</text>
</comment>
<gene>
    <name evidence="1" type="ORF">MVAC_05017</name>
</gene>
<protein>
    <recommendedName>
        <fullName evidence="3">Spore coat protein CotH</fullName>
    </recommendedName>
</protein>
<dbReference type="AlphaFoldDB" id="K0UWY4"/>
<dbReference type="PANTHER" id="PTHR40050:SF1">
    <property type="entry name" value="INNER SPORE COAT PROTEIN H"/>
    <property type="match status" value="1"/>
</dbReference>
<accession>K0UWY4</accession>
<evidence type="ECO:0000313" key="2">
    <source>
        <dbReference type="Proteomes" id="UP000006072"/>
    </source>
</evidence>
<dbReference type="Proteomes" id="UP000006072">
    <property type="component" value="Unassembled WGS sequence"/>
</dbReference>
<name>K0UWY4_MYCVA</name>
<keyword evidence="2" id="KW-1185">Reference proteome</keyword>
<dbReference type="eggNOG" id="COG5337">
    <property type="taxonomic scope" value="Bacteria"/>
</dbReference>
<proteinExistence type="predicted"/>
<dbReference type="InterPro" id="IPR014867">
    <property type="entry name" value="Spore_coat_CotH_CotH2/3/7"/>
</dbReference>
<dbReference type="EMBL" id="ALQA01000007">
    <property type="protein sequence ID" value="EJZ11642.1"/>
    <property type="molecule type" value="Genomic_DNA"/>
</dbReference>
<sequence length="458" mass="50221">MRQHWKPVTILIVLAAVVSLVFGQVRLRPYVTGDVSVIAAQITHDIPGAVDLFDPTVEHTLSIEIADAELHHMLTQFTADGDKKWVSADLTIDGTVIDDVAVRLKGNSTLMGLRPPPPGLEGFSMPPPFGPMGSVSADVPTSLPLLISFDENVDGRGYQGMTELTVRPGTSMLNEAMALSLTASTGQPTQRYAHVRYSINGDATTKLVLEHPDDTYANTLYESAGYLYKARAGSQLEYRGADQSIYAGEFKQINAVGSGNLQPLIDFLKWLDTADAAEFDASLPHWVDVESLARYVATQNLLVNADDMSGPGQNYYLWYDLDTRKLSVVSWDLNLAMLMGDPTTGPHDPVEMVFPSGFPPPPEPPPGAAPGDVPPWLKGNLLKERFLESRAFTDLYERAYWDLYQQMYADGRAVELLDELVATVPLSAGLSEQGLRAEAESLRSWVTERTAALERIRP</sequence>
<dbReference type="Pfam" id="PF08757">
    <property type="entry name" value="CotH"/>
    <property type="match status" value="1"/>
</dbReference>
<evidence type="ECO:0000313" key="1">
    <source>
        <dbReference type="EMBL" id="EJZ11642.1"/>
    </source>
</evidence>
<dbReference type="HOGENOM" id="CLU_021844_0_0_11"/>
<reference evidence="1 2" key="1">
    <citation type="journal article" date="2012" name="J. Bacteriol.">
        <title>Complete Genome Sequence of Mycobacterium vaccae Type Strain ATCC 25954.</title>
        <authorList>
            <person name="Ho Y.S."/>
            <person name="Adroub S.A."/>
            <person name="Abadi M."/>
            <person name="Al Alwan B."/>
            <person name="Alkhateeb R."/>
            <person name="Gao G."/>
            <person name="Ragab A."/>
            <person name="Ali S."/>
            <person name="van Soolingen D."/>
            <person name="Bitter W."/>
            <person name="Pain A."/>
            <person name="Abdallah A.M."/>
        </authorList>
    </citation>
    <scope>NUCLEOTIDE SEQUENCE [LARGE SCALE GENOMIC DNA]</scope>
    <source>
        <strain evidence="1 2">ATCC 25954</strain>
    </source>
</reference>
<dbReference type="PATRIC" id="fig|1194972.3.peg.1014"/>